<dbReference type="EMBL" id="JBHRZV010000049">
    <property type="protein sequence ID" value="MFC3928332.1"/>
    <property type="molecule type" value="Genomic_DNA"/>
</dbReference>
<dbReference type="Gene3D" id="3.40.50.150">
    <property type="entry name" value="Vaccinia Virus protein VP39"/>
    <property type="match status" value="1"/>
</dbReference>
<reference evidence="6" key="1">
    <citation type="journal article" date="2019" name="Int. J. Syst. Evol. Microbiol.">
        <title>The Global Catalogue of Microorganisms (GCM) 10K type strain sequencing project: providing services to taxonomists for standard genome sequencing and annotation.</title>
        <authorList>
            <consortium name="The Broad Institute Genomics Platform"/>
            <consortium name="The Broad Institute Genome Sequencing Center for Infectious Disease"/>
            <person name="Wu L."/>
            <person name="Ma J."/>
        </authorList>
    </citation>
    <scope>NUCLEOTIDE SEQUENCE [LARGE SCALE GENOMIC DNA]</scope>
    <source>
        <strain evidence="6">CCUG 67170</strain>
    </source>
</reference>
<organism evidence="5 6">
    <name type="scientific">Streptococcus caprae</name>
    <dbReference type="NCBI Taxonomy" id="1640501"/>
    <lineage>
        <taxon>Bacteria</taxon>
        <taxon>Bacillati</taxon>
        <taxon>Bacillota</taxon>
        <taxon>Bacilli</taxon>
        <taxon>Lactobacillales</taxon>
        <taxon>Streptococcaceae</taxon>
        <taxon>Streptococcus</taxon>
    </lineage>
</organism>
<dbReference type="CDD" id="cd02440">
    <property type="entry name" value="AdoMet_MTases"/>
    <property type="match status" value="1"/>
</dbReference>
<dbReference type="RefSeq" id="WP_380426779.1">
    <property type="nucleotide sequence ID" value="NZ_JBHRZV010000049.1"/>
</dbReference>
<keyword evidence="3" id="KW-0949">S-adenosyl-L-methionine</keyword>
<evidence type="ECO:0000256" key="2">
    <source>
        <dbReference type="ARBA" id="ARBA00022679"/>
    </source>
</evidence>
<protein>
    <submittedName>
        <fullName evidence="5">Class I SAM-dependent methyltransferase</fullName>
        <ecNumber evidence="5">2.1.1.222</ecNumber>
        <ecNumber evidence="5">2.1.1.64</ecNumber>
    </submittedName>
</protein>
<keyword evidence="2 5" id="KW-0808">Transferase</keyword>
<proteinExistence type="predicted"/>
<sequence length="245" mass="27757">MPNIDTYREMLAQPWGKIQYEITLAQLAHIKGLNILDFGAGFGIVSQFLSKHNTVTAVEPNAEMLFADEAQTFTKILGSLEKLDNIADETFDLICCHNVLEYIAPDERPLYLNAFRRLLKPGGQLSIIKHNTVGKVLQSVVFSNDVDTALQLLKGGDFKSLSFAQGKTYDIAELVEISQLALEDYQGIRTFYSLQPNTFKTEADWLEKMTTIELAVCNEKPYKDISFLQHVWLRKEENECLSVKN</sequence>
<dbReference type="EC" id="2.1.1.222" evidence="5"/>
<feature type="domain" description="Methyltransferase type 11" evidence="4">
    <location>
        <begin position="36"/>
        <end position="126"/>
    </location>
</feature>
<keyword evidence="6" id="KW-1185">Reference proteome</keyword>
<dbReference type="SUPFAM" id="SSF53335">
    <property type="entry name" value="S-adenosyl-L-methionine-dependent methyltransferases"/>
    <property type="match status" value="1"/>
</dbReference>
<evidence type="ECO:0000259" key="4">
    <source>
        <dbReference type="Pfam" id="PF08241"/>
    </source>
</evidence>
<evidence type="ECO:0000256" key="3">
    <source>
        <dbReference type="ARBA" id="ARBA00022691"/>
    </source>
</evidence>
<dbReference type="GO" id="GO:0102208">
    <property type="term" value="F:2-polyprenyl-6-hydroxyphenol methylase activity"/>
    <property type="evidence" value="ECO:0007669"/>
    <property type="project" value="UniProtKB-EC"/>
</dbReference>
<dbReference type="GO" id="GO:0061542">
    <property type="term" value="F:3-demethylubiquinol 3-O-methyltransferase activity"/>
    <property type="evidence" value="ECO:0007669"/>
    <property type="project" value="UniProtKB-EC"/>
</dbReference>
<evidence type="ECO:0000256" key="1">
    <source>
        <dbReference type="ARBA" id="ARBA00022603"/>
    </source>
</evidence>
<accession>A0ABV8CW91</accession>
<evidence type="ECO:0000313" key="6">
    <source>
        <dbReference type="Proteomes" id="UP001595807"/>
    </source>
</evidence>
<dbReference type="PANTHER" id="PTHR43464">
    <property type="entry name" value="METHYLTRANSFERASE"/>
    <property type="match status" value="1"/>
</dbReference>
<name>A0ABV8CW91_9STRE</name>
<dbReference type="GO" id="GO:0032259">
    <property type="term" value="P:methylation"/>
    <property type="evidence" value="ECO:0007669"/>
    <property type="project" value="UniProtKB-KW"/>
</dbReference>
<comment type="caution">
    <text evidence="5">The sequence shown here is derived from an EMBL/GenBank/DDBJ whole genome shotgun (WGS) entry which is preliminary data.</text>
</comment>
<dbReference type="InterPro" id="IPR013216">
    <property type="entry name" value="Methyltransf_11"/>
</dbReference>
<dbReference type="PANTHER" id="PTHR43464:SF19">
    <property type="entry name" value="UBIQUINONE BIOSYNTHESIS O-METHYLTRANSFERASE, MITOCHONDRIAL"/>
    <property type="match status" value="1"/>
</dbReference>
<dbReference type="EC" id="2.1.1.64" evidence="5"/>
<keyword evidence="1 5" id="KW-0489">Methyltransferase</keyword>
<dbReference type="InterPro" id="IPR029063">
    <property type="entry name" value="SAM-dependent_MTases_sf"/>
</dbReference>
<dbReference type="Pfam" id="PF08241">
    <property type="entry name" value="Methyltransf_11"/>
    <property type="match status" value="1"/>
</dbReference>
<dbReference type="Proteomes" id="UP001595807">
    <property type="component" value="Unassembled WGS sequence"/>
</dbReference>
<gene>
    <name evidence="5" type="ORF">ACFORF_07110</name>
</gene>
<evidence type="ECO:0000313" key="5">
    <source>
        <dbReference type="EMBL" id="MFC3928332.1"/>
    </source>
</evidence>